<dbReference type="Proteomes" id="UP001175226">
    <property type="component" value="Unassembled WGS sequence"/>
</dbReference>
<evidence type="ECO:0000313" key="1">
    <source>
        <dbReference type="EMBL" id="KAK0439629.1"/>
    </source>
</evidence>
<feature type="non-terminal residue" evidence="1">
    <location>
        <position position="87"/>
    </location>
</feature>
<organism evidence="1 2">
    <name type="scientific">Armillaria borealis</name>
    <dbReference type="NCBI Taxonomy" id="47425"/>
    <lineage>
        <taxon>Eukaryota</taxon>
        <taxon>Fungi</taxon>
        <taxon>Dikarya</taxon>
        <taxon>Basidiomycota</taxon>
        <taxon>Agaricomycotina</taxon>
        <taxon>Agaricomycetes</taxon>
        <taxon>Agaricomycetidae</taxon>
        <taxon>Agaricales</taxon>
        <taxon>Marasmiineae</taxon>
        <taxon>Physalacriaceae</taxon>
        <taxon>Armillaria</taxon>
    </lineage>
</organism>
<accession>A0AA39JE21</accession>
<reference evidence="1" key="1">
    <citation type="submission" date="2023-06" db="EMBL/GenBank/DDBJ databases">
        <authorList>
            <consortium name="Lawrence Berkeley National Laboratory"/>
            <person name="Ahrendt S."/>
            <person name="Sahu N."/>
            <person name="Indic B."/>
            <person name="Wong-Bajracharya J."/>
            <person name="Merenyi Z."/>
            <person name="Ke H.-M."/>
            <person name="Monk M."/>
            <person name="Kocsube S."/>
            <person name="Drula E."/>
            <person name="Lipzen A."/>
            <person name="Balint B."/>
            <person name="Henrissat B."/>
            <person name="Andreopoulos B."/>
            <person name="Martin F.M."/>
            <person name="Harder C.B."/>
            <person name="Rigling D."/>
            <person name="Ford K.L."/>
            <person name="Foster G.D."/>
            <person name="Pangilinan J."/>
            <person name="Papanicolaou A."/>
            <person name="Barry K."/>
            <person name="LaButti K."/>
            <person name="Viragh M."/>
            <person name="Koriabine M."/>
            <person name="Yan M."/>
            <person name="Riley R."/>
            <person name="Champramary S."/>
            <person name="Plett K.L."/>
            <person name="Tsai I.J."/>
            <person name="Slot J."/>
            <person name="Sipos G."/>
            <person name="Plett J."/>
            <person name="Nagy L.G."/>
            <person name="Grigoriev I.V."/>
        </authorList>
    </citation>
    <scope>NUCLEOTIDE SEQUENCE</scope>
    <source>
        <strain evidence="1">FPL87.14</strain>
    </source>
</reference>
<protein>
    <submittedName>
        <fullName evidence="1">Uncharacterized protein</fullName>
    </submittedName>
</protein>
<dbReference type="AlphaFoldDB" id="A0AA39JE21"/>
<gene>
    <name evidence="1" type="ORF">EV421DRAFT_1689232</name>
</gene>
<evidence type="ECO:0000313" key="2">
    <source>
        <dbReference type="Proteomes" id="UP001175226"/>
    </source>
</evidence>
<comment type="caution">
    <text evidence="1">The sequence shown here is derived from an EMBL/GenBank/DDBJ whole genome shotgun (WGS) entry which is preliminary data.</text>
</comment>
<dbReference type="EMBL" id="JAUEPT010000037">
    <property type="protein sequence ID" value="KAK0439629.1"/>
    <property type="molecule type" value="Genomic_DNA"/>
</dbReference>
<name>A0AA39JE21_9AGAR</name>
<sequence>IVGKWFPRSDRDDCREYYCASMLALLKPWRSMRDLKNEGEHFEISWRRFSKNLTPKQIDVIDNIQYFHEASDRAHKSKPIVESGGLL</sequence>
<keyword evidence="2" id="KW-1185">Reference proteome</keyword>
<proteinExistence type="predicted"/>
<feature type="non-terminal residue" evidence="1">
    <location>
        <position position="1"/>
    </location>
</feature>